<protein>
    <recommendedName>
        <fullName evidence="1">Gamma-glutamylcyclotransferase AIG2-like domain-containing protein</fullName>
    </recommendedName>
</protein>
<dbReference type="Pfam" id="PF06094">
    <property type="entry name" value="GGACT"/>
    <property type="match status" value="1"/>
</dbReference>
<comment type="caution">
    <text evidence="2">The sequence shown here is derived from an EMBL/GenBank/DDBJ whole genome shotgun (WGS) entry which is preliminary data.</text>
</comment>
<evidence type="ECO:0000313" key="2">
    <source>
        <dbReference type="EMBL" id="KAL3790248.1"/>
    </source>
</evidence>
<reference evidence="2 3" key="1">
    <citation type="submission" date="2024-10" db="EMBL/GenBank/DDBJ databases">
        <title>Updated reference genomes for cyclostephanoid diatoms.</title>
        <authorList>
            <person name="Roberts W.R."/>
            <person name="Alverson A.J."/>
        </authorList>
    </citation>
    <scope>NUCLEOTIDE SEQUENCE [LARGE SCALE GENOMIC DNA]</scope>
    <source>
        <strain evidence="2 3">AJA010-31</strain>
    </source>
</reference>
<accession>A0ABD3PQZ0</accession>
<dbReference type="InterPro" id="IPR013024">
    <property type="entry name" value="GGCT-like"/>
</dbReference>
<dbReference type="Gene3D" id="3.10.490.10">
    <property type="entry name" value="Gamma-glutamyl cyclotransferase-like"/>
    <property type="match status" value="1"/>
</dbReference>
<gene>
    <name evidence="2" type="ORF">ACHAWO_001323</name>
</gene>
<dbReference type="AlphaFoldDB" id="A0ABD3PQZ0"/>
<dbReference type="SUPFAM" id="SSF110857">
    <property type="entry name" value="Gamma-glutamyl cyclotransferase-like"/>
    <property type="match status" value="1"/>
</dbReference>
<feature type="domain" description="Gamma-glutamylcyclotransferase AIG2-like" evidence="1">
    <location>
        <begin position="5"/>
        <end position="141"/>
    </location>
</feature>
<keyword evidence="3" id="KW-1185">Reference proteome</keyword>
<dbReference type="InterPro" id="IPR036568">
    <property type="entry name" value="GGCT-like_sf"/>
</dbReference>
<dbReference type="InterPro" id="IPR009288">
    <property type="entry name" value="AIG2-like_dom"/>
</dbReference>
<proteinExistence type="predicted"/>
<name>A0ABD3PQZ0_9STRA</name>
<evidence type="ECO:0000259" key="1">
    <source>
        <dbReference type="Pfam" id="PF06094"/>
    </source>
</evidence>
<dbReference type="Proteomes" id="UP001530400">
    <property type="component" value="Unassembled WGS sequence"/>
</dbReference>
<sequence>MIKYVFVYGSLRPDDDSAQPWTRDAVAGMIAEKARLPRAKLYHDRYACVVLESLEDRSKTKTSLSDSYVHGYVLSTSDKEMFKQKLSLFDRIEGYNGPGSLNLYDRTVVDVELESRTVMAYVYHGSHRCSKRNLIPSGDWLQRT</sequence>
<evidence type="ECO:0000313" key="3">
    <source>
        <dbReference type="Proteomes" id="UP001530400"/>
    </source>
</evidence>
<organism evidence="2 3">
    <name type="scientific">Cyclotella atomus</name>
    <dbReference type="NCBI Taxonomy" id="382360"/>
    <lineage>
        <taxon>Eukaryota</taxon>
        <taxon>Sar</taxon>
        <taxon>Stramenopiles</taxon>
        <taxon>Ochrophyta</taxon>
        <taxon>Bacillariophyta</taxon>
        <taxon>Coscinodiscophyceae</taxon>
        <taxon>Thalassiosirophycidae</taxon>
        <taxon>Stephanodiscales</taxon>
        <taxon>Stephanodiscaceae</taxon>
        <taxon>Cyclotella</taxon>
    </lineage>
</organism>
<dbReference type="CDD" id="cd06661">
    <property type="entry name" value="GGCT_like"/>
    <property type="match status" value="1"/>
</dbReference>
<dbReference type="EMBL" id="JALLPJ020000506">
    <property type="protein sequence ID" value="KAL3790248.1"/>
    <property type="molecule type" value="Genomic_DNA"/>
</dbReference>